<dbReference type="EMBL" id="OX597814">
    <property type="protein sequence ID" value="CAI9716339.1"/>
    <property type="molecule type" value="Genomic_DNA"/>
</dbReference>
<name>A0AA36AIV1_OCTVU</name>
<evidence type="ECO:0000313" key="2">
    <source>
        <dbReference type="Proteomes" id="UP001162480"/>
    </source>
</evidence>
<evidence type="ECO:0000313" key="1">
    <source>
        <dbReference type="EMBL" id="CAI9716339.1"/>
    </source>
</evidence>
<sequence>MLLEDEHLGDRSLTEFLHCIHELADGSMEESSFVKQLFFSWPLNVQLILALMVEGSLMDQIAMLVDKILEFSRESSTASRVVAVASSSSAAQDSSTVELSGHTATLKGIKDLAH</sequence>
<keyword evidence="2" id="KW-1185">Reference proteome</keyword>
<gene>
    <name evidence="1" type="ORF">OCTVUL_1B005335</name>
</gene>
<organism evidence="1 2">
    <name type="scientific">Octopus vulgaris</name>
    <name type="common">Common octopus</name>
    <dbReference type="NCBI Taxonomy" id="6645"/>
    <lineage>
        <taxon>Eukaryota</taxon>
        <taxon>Metazoa</taxon>
        <taxon>Spiralia</taxon>
        <taxon>Lophotrochozoa</taxon>
        <taxon>Mollusca</taxon>
        <taxon>Cephalopoda</taxon>
        <taxon>Coleoidea</taxon>
        <taxon>Octopodiformes</taxon>
        <taxon>Octopoda</taxon>
        <taxon>Incirrata</taxon>
        <taxon>Octopodidae</taxon>
        <taxon>Octopus</taxon>
    </lineage>
</organism>
<accession>A0AA36AIV1</accession>
<dbReference type="AlphaFoldDB" id="A0AA36AIV1"/>
<reference evidence="1" key="1">
    <citation type="submission" date="2023-08" db="EMBL/GenBank/DDBJ databases">
        <authorList>
            <person name="Alioto T."/>
            <person name="Alioto T."/>
            <person name="Gomez Garrido J."/>
        </authorList>
    </citation>
    <scope>NUCLEOTIDE SEQUENCE</scope>
</reference>
<protein>
    <submittedName>
        <fullName evidence="1">Uncharacterized protein</fullName>
    </submittedName>
</protein>
<dbReference type="Proteomes" id="UP001162480">
    <property type="component" value="Chromosome 1"/>
</dbReference>
<proteinExistence type="predicted"/>